<reference evidence="1 2" key="1">
    <citation type="journal article" date="2019" name="Commun. Biol.">
        <title>The bagworm genome reveals a unique fibroin gene that provides high tensile strength.</title>
        <authorList>
            <person name="Kono N."/>
            <person name="Nakamura H."/>
            <person name="Ohtoshi R."/>
            <person name="Tomita M."/>
            <person name="Numata K."/>
            <person name="Arakawa K."/>
        </authorList>
    </citation>
    <scope>NUCLEOTIDE SEQUENCE [LARGE SCALE GENOMIC DNA]</scope>
</reference>
<dbReference type="Proteomes" id="UP000299102">
    <property type="component" value="Unassembled WGS sequence"/>
</dbReference>
<name>A0A4C1VUH9_EUMVA</name>
<gene>
    <name evidence="1" type="ORF">EVAR_30024_1</name>
</gene>
<accession>A0A4C1VUH9</accession>
<evidence type="ECO:0000313" key="1">
    <source>
        <dbReference type="EMBL" id="GBP42391.1"/>
    </source>
</evidence>
<protein>
    <submittedName>
        <fullName evidence="1">Uncharacterized protein</fullName>
    </submittedName>
</protein>
<evidence type="ECO:0000313" key="2">
    <source>
        <dbReference type="Proteomes" id="UP000299102"/>
    </source>
</evidence>
<comment type="caution">
    <text evidence="1">The sequence shown here is derived from an EMBL/GenBank/DDBJ whole genome shotgun (WGS) entry which is preliminary data.</text>
</comment>
<sequence>MIGIWDSELCPAFFESLPIEGLNIKLAVLAQGRIKPLSQEEGGHAYETKTEPRAIMTCMTQALKAQWLWPHTSRRLLSAVFADERTTYGNIDAT</sequence>
<dbReference type="EMBL" id="BGZK01000417">
    <property type="protein sequence ID" value="GBP42391.1"/>
    <property type="molecule type" value="Genomic_DNA"/>
</dbReference>
<proteinExistence type="predicted"/>
<keyword evidence="2" id="KW-1185">Reference proteome</keyword>
<dbReference type="AlphaFoldDB" id="A0A4C1VUH9"/>
<organism evidence="1 2">
    <name type="scientific">Eumeta variegata</name>
    <name type="common">Bagworm moth</name>
    <name type="synonym">Eumeta japonica</name>
    <dbReference type="NCBI Taxonomy" id="151549"/>
    <lineage>
        <taxon>Eukaryota</taxon>
        <taxon>Metazoa</taxon>
        <taxon>Ecdysozoa</taxon>
        <taxon>Arthropoda</taxon>
        <taxon>Hexapoda</taxon>
        <taxon>Insecta</taxon>
        <taxon>Pterygota</taxon>
        <taxon>Neoptera</taxon>
        <taxon>Endopterygota</taxon>
        <taxon>Lepidoptera</taxon>
        <taxon>Glossata</taxon>
        <taxon>Ditrysia</taxon>
        <taxon>Tineoidea</taxon>
        <taxon>Psychidae</taxon>
        <taxon>Oiketicinae</taxon>
        <taxon>Eumeta</taxon>
    </lineage>
</organism>